<dbReference type="EMBL" id="JAQQFM010000006">
    <property type="protein sequence ID" value="MFL9925725.1"/>
    <property type="molecule type" value="Genomic_DNA"/>
</dbReference>
<dbReference type="InterPro" id="IPR013830">
    <property type="entry name" value="SGNH_hydro"/>
</dbReference>
<organism evidence="3 4">
    <name type="scientific">Herbaspirillum lusitanum</name>
    <dbReference type="NCBI Taxonomy" id="213312"/>
    <lineage>
        <taxon>Bacteria</taxon>
        <taxon>Pseudomonadati</taxon>
        <taxon>Pseudomonadota</taxon>
        <taxon>Betaproteobacteria</taxon>
        <taxon>Burkholderiales</taxon>
        <taxon>Oxalobacteraceae</taxon>
        <taxon>Herbaspirillum</taxon>
    </lineage>
</organism>
<feature type="chain" id="PRO_5047424947" evidence="1">
    <location>
        <begin position="21"/>
        <end position="461"/>
    </location>
</feature>
<dbReference type="PANTHER" id="PTHR43784">
    <property type="entry name" value="GDSL-LIKE LIPASE/ACYLHYDROLASE, PUTATIVE (AFU_ORTHOLOGUE AFUA_2G00820)-RELATED"/>
    <property type="match status" value="1"/>
</dbReference>
<comment type="caution">
    <text evidence="3">The sequence shown here is derived from an EMBL/GenBank/DDBJ whole genome shotgun (WGS) entry which is preliminary data.</text>
</comment>
<reference evidence="3 4" key="1">
    <citation type="journal article" date="2024" name="Chem. Sci.">
        <title>Discovery of megapolipeptins by genome mining of a Burkholderiales bacteria collection.</title>
        <authorList>
            <person name="Paulo B.S."/>
            <person name="Recchia M.J.J."/>
            <person name="Lee S."/>
            <person name="Fergusson C.H."/>
            <person name="Romanowski S.B."/>
            <person name="Hernandez A."/>
            <person name="Krull N."/>
            <person name="Liu D.Y."/>
            <person name="Cavanagh H."/>
            <person name="Bos A."/>
            <person name="Gray C.A."/>
            <person name="Murphy B.T."/>
            <person name="Linington R.G."/>
            <person name="Eustaquio A.S."/>
        </authorList>
    </citation>
    <scope>NUCLEOTIDE SEQUENCE [LARGE SCALE GENOMIC DNA]</scope>
    <source>
        <strain evidence="3 4">RL21-008-BIB-A</strain>
    </source>
</reference>
<evidence type="ECO:0000313" key="4">
    <source>
        <dbReference type="Proteomes" id="UP001629246"/>
    </source>
</evidence>
<gene>
    <name evidence="3" type="ORF">PQR62_15700</name>
</gene>
<dbReference type="PANTHER" id="PTHR43784:SF2">
    <property type="entry name" value="GDSL-LIKE LIPASE_ACYLHYDROLASE, PUTATIVE (AFU_ORTHOLOGUE AFUA_2G00820)-RELATED"/>
    <property type="match status" value="1"/>
</dbReference>
<dbReference type="InterPro" id="IPR036514">
    <property type="entry name" value="SGNH_hydro_sf"/>
</dbReference>
<dbReference type="Gene3D" id="3.40.50.1110">
    <property type="entry name" value="SGNH hydrolase"/>
    <property type="match status" value="1"/>
</dbReference>
<keyword evidence="1" id="KW-0732">Signal</keyword>
<evidence type="ECO:0000259" key="2">
    <source>
        <dbReference type="Pfam" id="PF13472"/>
    </source>
</evidence>
<dbReference type="SUPFAM" id="SSF52266">
    <property type="entry name" value="SGNH hydrolase"/>
    <property type="match status" value="1"/>
</dbReference>
<dbReference type="RefSeq" id="WP_408158913.1">
    <property type="nucleotide sequence ID" value="NZ_JAQQFM010000006.1"/>
</dbReference>
<dbReference type="Proteomes" id="UP001629246">
    <property type="component" value="Unassembled WGS sequence"/>
</dbReference>
<proteinExistence type="predicted"/>
<feature type="signal peptide" evidence="1">
    <location>
        <begin position="1"/>
        <end position="20"/>
    </location>
</feature>
<name>A0ABW9ACJ3_9BURK</name>
<evidence type="ECO:0000256" key="1">
    <source>
        <dbReference type="SAM" id="SignalP"/>
    </source>
</evidence>
<feature type="domain" description="SGNH hydrolase-type esterase" evidence="2">
    <location>
        <begin position="228"/>
        <end position="432"/>
    </location>
</feature>
<dbReference type="Pfam" id="PF13472">
    <property type="entry name" value="Lipase_GDSL_2"/>
    <property type="match status" value="1"/>
</dbReference>
<keyword evidence="4" id="KW-1185">Reference proteome</keyword>
<evidence type="ECO:0000313" key="3">
    <source>
        <dbReference type="EMBL" id="MFL9925725.1"/>
    </source>
</evidence>
<protein>
    <submittedName>
        <fullName evidence="3">GDSL-type esterase/lipase family protein</fullName>
    </submittedName>
</protein>
<dbReference type="InterPro" id="IPR053140">
    <property type="entry name" value="GDSL_Rv0518-like"/>
</dbReference>
<accession>A0ABW9ACJ3</accession>
<sequence length="461" mass="48669">MKTKLAFTAAAALALTMALANSPAYSQAKNKWVAAWCGAIQGPYPVGNPSAQPDLSFAFPNAEEGAEDQSFRLMVRPDIWGPQVRIRMSNVLGTRPVTFDGIYVGLQQGSSAVMHGTNRQVSFSGKTSVTIAAGESAWSDAIVLPFAKSGDPKLLEGRRLAVSFHVVGQSGPMTWHAKSLNTSFISRPRAGSVGQSEDEQNFPYSTNSTYFLDAVDMMAPATAQVVAAFGDSITDGTSTTLNGDDRWPDVLSRRLHARYGNRVSVVNAGIGGNQVVGPASYSAQKPFPGGPSAISRVERDLIALSGVSTVIWLEGINDFSKNGNAAVDDVVKGMRDVVARLRKEIPGVRVLGATVTSALGSTSAAHGHVEQNDKRKALNEFIRSDGLFDDVLDFDAATLDTASGGLKAEYVPDGTSGGPGDKLHPNRAGYQAMAGAIPLAKVVNAFRTGRERKIVDAPGSN</sequence>